<accession>A0A6M1LKP8</accession>
<evidence type="ECO:0000313" key="2">
    <source>
        <dbReference type="EMBL" id="NGM20549.1"/>
    </source>
</evidence>
<dbReference type="Pfam" id="PF22302">
    <property type="entry name" value="DUF6968"/>
    <property type="match status" value="1"/>
</dbReference>
<dbReference type="InterPro" id="IPR054241">
    <property type="entry name" value="DUF6968"/>
</dbReference>
<sequence length="73" mass="8157">MLARAFLPAGSSMDEQPDDVIATRTLDVDGKPRFHLSIYRPVPEDNGAYWRCRYMIDGPMTRHVGSACALDAM</sequence>
<reference evidence="2 3" key="1">
    <citation type="submission" date="2020-03" db="EMBL/GenBank/DDBJ databases">
        <title>Roseomonas stagni sp. nov., isolated from pond water in Japan.</title>
        <authorList>
            <person name="Furuhata K."/>
            <person name="Miyamoto H."/>
            <person name="Goto K."/>
        </authorList>
    </citation>
    <scope>NUCLEOTIDE SEQUENCE [LARGE SCALE GENOMIC DNA]</scope>
    <source>
        <strain evidence="2 3">PeD5</strain>
    </source>
</reference>
<keyword evidence="3" id="KW-1185">Reference proteome</keyword>
<dbReference type="Proteomes" id="UP000475385">
    <property type="component" value="Unassembled WGS sequence"/>
</dbReference>
<proteinExistence type="predicted"/>
<gene>
    <name evidence="2" type="ORF">G3576_11025</name>
</gene>
<name>A0A6M1LKP8_9PROT</name>
<dbReference type="AlphaFoldDB" id="A0A6M1LKP8"/>
<evidence type="ECO:0000259" key="1">
    <source>
        <dbReference type="Pfam" id="PF22302"/>
    </source>
</evidence>
<dbReference type="RefSeq" id="WP_164694429.1">
    <property type="nucleotide sequence ID" value="NZ_JAAIKB010000003.1"/>
</dbReference>
<organism evidence="2 3">
    <name type="scientific">Falsiroseomonas algicola</name>
    <dbReference type="NCBI Taxonomy" id="2716930"/>
    <lineage>
        <taxon>Bacteria</taxon>
        <taxon>Pseudomonadati</taxon>
        <taxon>Pseudomonadota</taxon>
        <taxon>Alphaproteobacteria</taxon>
        <taxon>Acetobacterales</taxon>
        <taxon>Roseomonadaceae</taxon>
        <taxon>Falsiroseomonas</taxon>
    </lineage>
</organism>
<dbReference type="EMBL" id="JAAIKB010000003">
    <property type="protein sequence ID" value="NGM20549.1"/>
    <property type="molecule type" value="Genomic_DNA"/>
</dbReference>
<protein>
    <recommendedName>
        <fullName evidence="1">DUF6968 domain-containing protein</fullName>
    </recommendedName>
</protein>
<feature type="domain" description="DUF6968" evidence="1">
    <location>
        <begin position="22"/>
        <end position="73"/>
    </location>
</feature>
<comment type="caution">
    <text evidence="2">The sequence shown here is derived from an EMBL/GenBank/DDBJ whole genome shotgun (WGS) entry which is preliminary data.</text>
</comment>
<evidence type="ECO:0000313" key="3">
    <source>
        <dbReference type="Proteomes" id="UP000475385"/>
    </source>
</evidence>